<protein>
    <submittedName>
        <fullName evidence="2">Uncharacterized protein</fullName>
    </submittedName>
</protein>
<gene>
    <name evidence="2" type="ORF">C0081_01710</name>
</gene>
<name>A0A2N5XWW3_9HYPH</name>
<evidence type="ECO:0000313" key="2">
    <source>
        <dbReference type="EMBL" id="PLW78979.1"/>
    </source>
</evidence>
<evidence type="ECO:0000313" key="3">
    <source>
        <dbReference type="Proteomes" id="UP000234881"/>
    </source>
</evidence>
<dbReference type="Proteomes" id="UP000234881">
    <property type="component" value="Unassembled WGS sequence"/>
</dbReference>
<sequence>MLVESFCPHGPQKASVMMKAAASVCRRSNHNEDAQSGYGSDVTRSHISTSTTNKTLRPQQKAQKNPTHLQE</sequence>
<feature type="compositionally biased region" description="Polar residues" evidence="1">
    <location>
        <begin position="45"/>
        <end position="71"/>
    </location>
</feature>
<proteinExistence type="predicted"/>
<keyword evidence="3" id="KW-1185">Reference proteome</keyword>
<feature type="region of interest" description="Disordered" evidence="1">
    <location>
        <begin position="28"/>
        <end position="71"/>
    </location>
</feature>
<organism evidence="2 3">
    <name type="scientific">Cohaesibacter celericrescens</name>
    <dbReference type="NCBI Taxonomy" id="2067669"/>
    <lineage>
        <taxon>Bacteria</taxon>
        <taxon>Pseudomonadati</taxon>
        <taxon>Pseudomonadota</taxon>
        <taxon>Alphaproteobacteria</taxon>
        <taxon>Hyphomicrobiales</taxon>
        <taxon>Cohaesibacteraceae</taxon>
    </lineage>
</organism>
<evidence type="ECO:0000256" key="1">
    <source>
        <dbReference type="SAM" id="MobiDB-lite"/>
    </source>
</evidence>
<accession>A0A2N5XWW3</accession>
<dbReference type="AlphaFoldDB" id="A0A2N5XWW3"/>
<dbReference type="EMBL" id="PKUQ01000001">
    <property type="protein sequence ID" value="PLW78979.1"/>
    <property type="molecule type" value="Genomic_DNA"/>
</dbReference>
<comment type="caution">
    <text evidence="2">The sequence shown here is derived from an EMBL/GenBank/DDBJ whole genome shotgun (WGS) entry which is preliminary data.</text>
</comment>
<reference evidence="2 3" key="1">
    <citation type="submission" date="2018-01" db="EMBL/GenBank/DDBJ databases">
        <title>The draft genome sequence of Cohaesibacter sp. H1304.</title>
        <authorList>
            <person name="Wang N.-N."/>
            <person name="Du Z.-J."/>
        </authorList>
    </citation>
    <scope>NUCLEOTIDE SEQUENCE [LARGE SCALE GENOMIC DNA]</scope>
    <source>
        <strain evidence="2 3">H1304</strain>
    </source>
</reference>